<dbReference type="InterPro" id="IPR001128">
    <property type="entry name" value="Cyt_P450"/>
</dbReference>
<accession>A0AAD6HGV6</accession>
<evidence type="ECO:0000256" key="1">
    <source>
        <dbReference type="ARBA" id="ARBA00001971"/>
    </source>
</evidence>
<dbReference type="InterPro" id="IPR036396">
    <property type="entry name" value="Cyt_P450_sf"/>
</dbReference>
<dbReference type="EMBL" id="JAQJAN010000012">
    <property type="protein sequence ID" value="KAJ5716363.1"/>
    <property type="molecule type" value="Genomic_DNA"/>
</dbReference>
<keyword evidence="9" id="KW-1185">Reference proteome</keyword>
<dbReference type="SUPFAM" id="SSF48264">
    <property type="entry name" value="Cytochrome P450"/>
    <property type="match status" value="1"/>
</dbReference>
<comment type="similarity">
    <text evidence="2">Belongs to the cytochrome P450 family.</text>
</comment>
<comment type="cofactor">
    <cofactor evidence="1">
        <name>heme</name>
        <dbReference type="ChEBI" id="CHEBI:30413"/>
    </cofactor>
</comment>
<dbReference type="AlphaFoldDB" id="A0AAD6HGV6"/>
<dbReference type="GO" id="GO:0005506">
    <property type="term" value="F:iron ion binding"/>
    <property type="evidence" value="ECO:0007669"/>
    <property type="project" value="InterPro"/>
</dbReference>
<keyword evidence="3" id="KW-0349">Heme</keyword>
<evidence type="ECO:0000256" key="6">
    <source>
        <dbReference type="ARBA" id="ARBA00023004"/>
    </source>
</evidence>
<evidence type="ECO:0000256" key="7">
    <source>
        <dbReference type="ARBA" id="ARBA00023033"/>
    </source>
</evidence>
<organism evidence="8 9">
    <name type="scientific">Penicillium malachiteum</name>
    <dbReference type="NCBI Taxonomy" id="1324776"/>
    <lineage>
        <taxon>Eukaryota</taxon>
        <taxon>Fungi</taxon>
        <taxon>Dikarya</taxon>
        <taxon>Ascomycota</taxon>
        <taxon>Pezizomycotina</taxon>
        <taxon>Eurotiomycetes</taxon>
        <taxon>Eurotiomycetidae</taxon>
        <taxon>Eurotiales</taxon>
        <taxon>Aspergillaceae</taxon>
        <taxon>Penicillium</taxon>
    </lineage>
</organism>
<evidence type="ECO:0000256" key="5">
    <source>
        <dbReference type="ARBA" id="ARBA00023002"/>
    </source>
</evidence>
<evidence type="ECO:0000256" key="3">
    <source>
        <dbReference type="ARBA" id="ARBA00022617"/>
    </source>
</evidence>
<name>A0AAD6HGV6_9EURO</name>
<gene>
    <name evidence="8" type="ORF">N7493_008274</name>
</gene>
<dbReference type="Gene3D" id="1.10.630.10">
    <property type="entry name" value="Cytochrome P450"/>
    <property type="match status" value="1"/>
</dbReference>
<keyword evidence="4" id="KW-0479">Metal-binding</keyword>
<dbReference type="GO" id="GO:0020037">
    <property type="term" value="F:heme binding"/>
    <property type="evidence" value="ECO:0007669"/>
    <property type="project" value="InterPro"/>
</dbReference>
<dbReference type="Pfam" id="PF00067">
    <property type="entry name" value="p450"/>
    <property type="match status" value="1"/>
</dbReference>
<evidence type="ECO:0000256" key="2">
    <source>
        <dbReference type="ARBA" id="ARBA00010617"/>
    </source>
</evidence>
<dbReference type="GO" id="GO:0004497">
    <property type="term" value="F:monooxygenase activity"/>
    <property type="evidence" value="ECO:0007669"/>
    <property type="project" value="UniProtKB-KW"/>
</dbReference>
<protein>
    <submittedName>
        <fullName evidence="8">Uncharacterized protein</fullName>
    </submittedName>
</protein>
<dbReference type="InterPro" id="IPR050121">
    <property type="entry name" value="Cytochrome_P450_monoxygenase"/>
</dbReference>
<keyword evidence="5" id="KW-0560">Oxidoreductase</keyword>
<keyword evidence="6" id="KW-0408">Iron</keyword>
<evidence type="ECO:0000313" key="8">
    <source>
        <dbReference type="EMBL" id="KAJ5716363.1"/>
    </source>
</evidence>
<dbReference type="Proteomes" id="UP001215712">
    <property type="component" value="Unassembled WGS sequence"/>
</dbReference>
<dbReference type="PANTHER" id="PTHR24305:SF29">
    <property type="entry name" value="BENZOATE-PARA-HYDROXYLASE"/>
    <property type="match status" value="1"/>
</dbReference>
<proteinExistence type="inferred from homology"/>
<dbReference type="GO" id="GO:0016705">
    <property type="term" value="F:oxidoreductase activity, acting on paired donors, with incorporation or reduction of molecular oxygen"/>
    <property type="evidence" value="ECO:0007669"/>
    <property type="project" value="InterPro"/>
</dbReference>
<reference evidence="8" key="2">
    <citation type="submission" date="2023-01" db="EMBL/GenBank/DDBJ databases">
        <authorList>
            <person name="Petersen C."/>
        </authorList>
    </citation>
    <scope>NUCLEOTIDE SEQUENCE</scope>
    <source>
        <strain evidence="8">IBT 17514</strain>
    </source>
</reference>
<evidence type="ECO:0000313" key="9">
    <source>
        <dbReference type="Proteomes" id="UP001215712"/>
    </source>
</evidence>
<dbReference type="PANTHER" id="PTHR24305">
    <property type="entry name" value="CYTOCHROME P450"/>
    <property type="match status" value="1"/>
</dbReference>
<keyword evidence="7" id="KW-0503">Monooxygenase</keyword>
<comment type="caution">
    <text evidence="8">The sequence shown here is derived from an EMBL/GenBank/DDBJ whole genome shotgun (WGS) entry which is preliminary data.</text>
</comment>
<sequence length="267" mass="29537">MTSVAFPPLPRLQKSDGKWVPGKTLQEQESLIHHYIDLLVHCLNTEISTFKNAVDLCRWHNFTTFDIICDPVRGDSFGCLKGNEYHFWITNLFLSVKSVIAFRALTIYSLLAPVLEMLLPQKVIALAKDQTDLSSQKLQSGLEKTTDRPDLITSILGKSNEAQAQAQASTISQPELVSNCAILIVAGSETSASLLSGLTYYMPVLKNPMEIRESFQSYNDINSQAVSTLPYLIAVIEEAFCCYPPVSGIQPRIIPKGGAMIDGEWVP</sequence>
<dbReference type="GO" id="GO:0043386">
    <property type="term" value="P:mycotoxin biosynthetic process"/>
    <property type="evidence" value="ECO:0007669"/>
    <property type="project" value="UniProtKB-ARBA"/>
</dbReference>
<evidence type="ECO:0000256" key="4">
    <source>
        <dbReference type="ARBA" id="ARBA00022723"/>
    </source>
</evidence>
<reference evidence="8" key="1">
    <citation type="journal article" date="2023" name="IMA Fungus">
        <title>Comparative genomic study of the Penicillium genus elucidates a diverse pangenome and 15 lateral gene transfer events.</title>
        <authorList>
            <person name="Petersen C."/>
            <person name="Sorensen T."/>
            <person name="Nielsen M.R."/>
            <person name="Sondergaard T.E."/>
            <person name="Sorensen J.L."/>
            <person name="Fitzpatrick D.A."/>
            <person name="Frisvad J.C."/>
            <person name="Nielsen K.L."/>
        </authorList>
    </citation>
    <scope>NUCLEOTIDE SEQUENCE</scope>
    <source>
        <strain evidence="8">IBT 17514</strain>
    </source>
</reference>